<keyword evidence="15" id="KW-1185">Reference proteome</keyword>
<dbReference type="EC" id="3.6.4.-" evidence="9 10"/>
<dbReference type="Pfam" id="PF07498">
    <property type="entry name" value="Rho_N"/>
    <property type="match status" value="1"/>
</dbReference>
<dbReference type="NCBIfam" id="TIGR00767">
    <property type="entry name" value="rho"/>
    <property type="match status" value="1"/>
</dbReference>
<evidence type="ECO:0000256" key="10">
    <source>
        <dbReference type="NCBIfam" id="TIGR00767"/>
    </source>
</evidence>
<dbReference type="NCBIfam" id="NF006886">
    <property type="entry name" value="PRK09376.1"/>
    <property type="match status" value="1"/>
</dbReference>
<dbReference type="PANTHER" id="PTHR46425">
    <property type="entry name" value="TRANSCRIPTION TERMINATION FACTOR RHO"/>
    <property type="match status" value="1"/>
</dbReference>
<dbReference type="HAMAP" id="MF_01884">
    <property type="entry name" value="Rho"/>
    <property type="match status" value="1"/>
</dbReference>
<keyword evidence="4 9" id="KW-0347">Helicase</keyword>
<dbReference type="Pfam" id="PF00006">
    <property type="entry name" value="ATP-synt_ab"/>
    <property type="match status" value="1"/>
</dbReference>
<keyword evidence="6 9" id="KW-0694">RNA-binding</keyword>
<dbReference type="InterPro" id="IPR036269">
    <property type="entry name" value="Rho_N_sf"/>
</dbReference>
<evidence type="ECO:0000259" key="13">
    <source>
        <dbReference type="PROSITE" id="PS51856"/>
    </source>
</evidence>
<dbReference type="InterPro" id="IPR011112">
    <property type="entry name" value="Rho-like_N"/>
</dbReference>
<dbReference type="SUPFAM" id="SSF68912">
    <property type="entry name" value="Rho N-terminal domain-like"/>
    <property type="match status" value="1"/>
</dbReference>
<dbReference type="InterPro" id="IPR000194">
    <property type="entry name" value="ATPase_F1/V1/A1_a/bsu_nucl-bd"/>
</dbReference>
<feature type="binding site" evidence="9">
    <location>
        <position position="249"/>
    </location>
    <ligand>
        <name>ATP</name>
        <dbReference type="ChEBI" id="CHEBI:30616"/>
    </ligand>
</feature>
<keyword evidence="1 9" id="KW-0806">Transcription termination</keyword>
<dbReference type="Pfam" id="PF07497">
    <property type="entry name" value="Rho_RNA_bind"/>
    <property type="match status" value="1"/>
</dbReference>
<organism evidence="14 15">
    <name type="scientific">Asticcacaulis currens</name>
    <dbReference type="NCBI Taxonomy" id="2984210"/>
    <lineage>
        <taxon>Bacteria</taxon>
        <taxon>Pseudomonadati</taxon>
        <taxon>Pseudomonadota</taxon>
        <taxon>Alphaproteobacteria</taxon>
        <taxon>Caulobacterales</taxon>
        <taxon>Caulobacteraceae</taxon>
        <taxon>Asticcacaulis</taxon>
    </lineage>
</organism>
<feature type="region of interest" description="Disordered" evidence="12">
    <location>
        <begin position="1"/>
        <end position="43"/>
    </location>
</feature>
<dbReference type="InterPro" id="IPR004665">
    <property type="entry name" value="Term_rho"/>
</dbReference>
<evidence type="ECO:0000256" key="3">
    <source>
        <dbReference type="ARBA" id="ARBA00022801"/>
    </source>
</evidence>
<evidence type="ECO:0000256" key="4">
    <source>
        <dbReference type="ARBA" id="ARBA00022806"/>
    </source>
</evidence>
<dbReference type="CDD" id="cd01128">
    <property type="entry name" value="rho_factor_C"/>
    <property type="match status" value="1"/>
</dbReference>
<dbReference type="InterPro" id="IPR041703">
    <property type="entry name" value="Rho_factor_ATP-bd"/>
</dbReference>
<dbReference type="InterPro" id="IPR012340">
    <property type="entry name" value="NA-bd_OB-fold"/>
</dbReference>
<evidence type="ECO:0000256" key="8">
    <source>
        <dbReference type="ARBA" id="ARBA00023163"/>
    </source>
</evidence>
<evidence type="ECO:0000256" key="9">
    <source>
        <dbReference type="HAMAP-Rule" id="MF_01884"/>
    </source>
</evidence>
<dbReference type="SUPFAM" id="SSF50249">
    <property type="entry name" value="Nucleic acid-binding proteins"/>
    <property type="match status" value="1"/>
</dbReference>
<evidence type="ECO:0000256" key="12">
    <source>
        <dbReference type="SAM" id="MobiDB-lite"/>
    </source>
</evidence>
<comment type="caution">
    <text evidence="9">Lacks conserved residue(s) required for the propagation of feature annotation.</text>
</comment>
<reference evidence="14 15" key="1">
    <citation type="submission" date="2023-01" db="EMBL/GenBank/DDBJ databases">
        <title>Novel species of the genus Asticcacaulis isolated from rivers.</title>
        <authorList>
            <person name="Lu H."/>
        </authorList>
    </citation>
    <scope>NUCLEOTIDE SEQUENCE [LARGE SCALE GENOMIC DNA]</scope>
    <source>
        <strain evidence="14 15">DXS10W</strain>
    </source>
</reference>
<comment type="function">
    <text evidence="9">Facilitates transcription termination by a mechanism that involves Rho binding to the nascent RNA, activation of Rho's RNA-dependent ATPase activity, and release of the mRNA from the DNA template.</text>
</comment>
<feature type="compositionally biased region" description="Acidic residues" evidence="12">
    <location>
        <begin position="1"/>
        <end position="31"/>
    </location>
</feature>
<sequence length="455" mass="50858">MSEDNEIEYDTTLEDAAEDENGSDNGDDDSENPNQEKLSLQELKDKSPADLLAFAEQIGVENAASMRMQDLMFAVLKTLAEEGVEITGSGVIEVLQDGFGFLRSPEANYLPGPDDIYVSPQQIRRHALRTGDTVEGPIRSPREGERYFALSKIKTINFEDPEAIRHKVHFDNLTPLYPEERLKMEIEDPTIRDRSGRIIDIVAPLGKGQRCLIVAPPRVGKTVMLQNIAKSIAANHPECYLMVLLIDERPEEVTDMQRTVRGEVISSTFDEPATRHVQVAEMVIEKAKRLVEHKRDVVILLDSITRLGRAYNTVVPSSGKVLTGGVDANALQRPKRFFGAARNIEEGGSLTIIATALIDTGSRMDEVIFEEFKGTGNSEIVLDRKVADKRVFPAMDILKSGTRKEDLLVDKSDLQKTYVLRRILNPMGAQDAIEFLIDKLRQTKNNGEFFQSMNT</sequence>
<dbReference type="EMBL" id="JAQQKW010000001">
    <property type="protein sequence ID" value="MDC7692990.1"/>
    <property type="molecule type" value="Genomic_DNA"/>
</dbReference>
<dbReference type="SUPFAM" id="SSF52540">
    <property type="entry name" value="P-loop containing nucleoside triphosphate hydrolases"/>
    <property type="match status" value="1"/>
</dbReference>
<evidence type="ECO:0000256" key="6">
    <source>
        <dbReference type="ARBA" id="ARBA00022884"/>
    </source>
</evidence>
<dbReference type="CDD" id="cd04459">
    <property type="entry name" value="Rho_CSD"/>
    <property type="match status" value="1"/>
</dbReference>
<dbReference type="InterPro" id="IPR011113">
    <property type="entry name" value="Rho_RNA-bd"/>
</dbReference>
<dbReference type="SMART" id="SM00357">
    <property type="entry name" value="CSP"/>
    <property type="match status" value="1"/>
</dbReference>
<feature type="domain" description="Rho RNA-BD" evidence="13">
    <location>
        <begin position="85"/>
        <end position="160"/>
    </location>
</feature>
<dbReference type="SMART" id="SM00959">
    <property type="entry name" value="Rho_N"/>
    <property type="match status" value="1"/>
</dbReference>
<comment type="caution">
    <text evidence="14">The sequence shown here is derived from an EMBL/GenBank/DDBJ whole genome shotgun (WGS) entry which is preliminary data.</text>
</comment>
<dbReference type="Gene3D" id="1.10.720.10">
    <property type="match status" value="1"/>
</dbReference>
<gene>
    <name evidence="9 14" type="primary">rho</name>
    <name evidence="14" type="ORF">PQU94_01705</name>
</gene>
<accession>A0ABT5I9Y1</accession>
<dbReference type="Proteomes" id="UP001216595">
    <property type="component" value="Unassembled WGS sequence"/>
</dbReference>
<evidence type="ECO:0000256" key="2">
    <source>
        <dbReference type="ARBA" id="ARBA00022741"/>
    </source>
</evidence>
<keyword evidence="2 9" id="KW-0547">Nucleotide-binding</keyword>
<dbReference type="PANTHER" id="PTHR46425:SF1">
    <property type="entry name" value="TRANSCRIPTION TERMINATION FACTOR RHO"/>
    <property type="match status" value="1"/>
</dbReference>
<evidence type="ECO:0000313" key="15">
    <source>
        <dbReference type="Proteomes" id="UP001216595"/>
    </source>
</evidence>
<name>A0ABT5I9Y1_9CAUL</name>
<dbReference type="InterPro" id="IPR011129">
    <property type="entry name" value="CSD"/>
</dbReference>
<evidence type="ECO:0000256" key="11">
    <source>
        <dbReference type="PROSITE-ProRule" id="PRU01203"/>
    </source>
</evidence>
<protein>
    <recommendedName>
        <fullName evidence="9 10">Transcription termination factor Rho</fullName>
        <ecNumber evidence="9 10">3.6.4.-</ecNumber>
    </recommendedName>
    <alternativeName>
        <fullName evidence="9">ATP-dependent helicase Rho</fullName>
    </alternativeName>
</protein>
<keyword evidence="7 9" id="KW-0805">Transcription regulation</keyword>
<keyword evidence="8 9" id="KW-0804">Transcription</keyword>
<feature type="binding site" evidence="9">
    <location>
        <begin position="218"/>
        <end position="223"/>
    </location>
    <ligand>
        <name>ATP</name>
        <dbReference type="ChEBI" id="CHEBI:30616"/>
    </ligand>
</feature>
<evidence type="ECO:0000256" key="1">
    <source>
        <dbReference type="ARBA" id="ARBA00022472"/>
    </source>
</evidence>
<dbReference type="InterPro" id="IPR003593">
    <property type="entry name" value="AAA+_ATPase"/>
</dbReference>
<comment type="subunit">
    <text evidence="9">Homohexamer. The homohexamer assembles into an open ring structure.</text>
</comment>
<evidence type="ECO:0000256" key="7">
    <source>
        <dbReference type="ARBA" id="ARBA00023015"/>
    </source>
</evidence>
<dbReference type="SMART" id="SM00382">
    <property type="entry name" value="AAA"/>
    <property type="match status" value="1"/>
</dbReference>
<dbReference type="Gene3D" id="2.40.50.140">
    <property type="entry name" value="Nucleic acid-binding proteins"/>
    <property type="match status" value="1"/>
</dbReference>
<dbReference type="InterPro" id="IPR027417">
    <property type="entry name" value="P-loop_NTPase"/>
</dbReference>
<evidence type="ECO:0000313" key="14">
    <source>
        <dbReference type="EMBL" id="MDC7692990.1"/>
    </source>
</evidence>
<dbReference type="Gene3D" id="3.40.50.300">
    <property type="entry name" value="P-loop containing nucleotide triphosphate hydrolases"/>
    <property type="match status" value="1"/>
</dbReference>
<evidence type="ECO:0000256" key="5">
    <source>
        <dbReference type="ARBA" id="ARBA00022840"/>
    </source>
</evidence>
<comment type="similarity">
    <text evidence="9 11">Belongs to the Rho family.</text>
</comment>
<dbReference type="PROSITE" id="PS51856">
    <property type="entry name" value="RHO_RNA_BD"/>
    <property type="match status" value="1"/>
</dbReference>
<keyword evidence="3 9" id="KW-0378">Hydrolase</keyword>
<dbReference type="RefSeq" id="WP_272739763.1">
    <property type="nucleotide sequence ID" value="NZ_JAQQKW010000001.1"/>
</dbReference>
<keyword evidence="5 9" id="KW-0067">ATP-binding</keyword>
<proteinExistence type="inferred from homology"/>